<sequence>MSPINILIIIFHTIALVSLVAACLIPGGVVQGQCISTPKCVGIGDSCASELHSTCPSNAFCDSLTFVCKAKGAAGDSCTTASSGVCIDGYTCVNSKCTAVKYLGMGETCASTIQCSGTMLCTNSVCTNPSFPNCTSSFDCHWNETCKPATTTPGGVSSNTTTTCSPISQDGDFCSANADCEIYSSCSKSKLGVLSKCMSPFSVDQDGSCQLDTYTTCDLTKNLSCSSNSSTCAPMSGDHCLPFNATQMKSTLTSLQSCRINNRCPLTNNETPKSCSPKNCGTDFKALQSLLYQCPPAVIPSTANVTSSTTSSTTTTTGKPTTTSSTTGSDSNSDSNSNSNSNDSSRLINRMFKFLYFVVFILIISS</sequence>
<dbReference type="PANTHER" id="PTHR33459:SF7">
    <property type="entry name" value="DD-GDCA PROTEIN"/>
    <property type="match status" value="1"/>
</dbReference>
<dbReference type="Proteomes" id="UP000001396">
    <property type="component" value="Unassembled WGS sequence"/>
</dbReference>
<evidence type="ECO:0000313" key="4">
    <source>
        <dbReference type="Proteomes" id="UP000001396"/>
    </source>
</evidence>
<keyword evidence="2" id="KW-0732">Signal</keyword>
<feature type="region of interest" description="Disordered" evidence="1">
    <location>
        <begin position="302"/>
        <end position="343"/>
    </location>
</feature>
<feature type="chain" id="PRO_5003041466" evidence="2">
    <location>
        <begin position="23"/>
        <end position="366"/>
    </location>
</feature>
<dbReference type="GeneID" id="31366568"/>
<accession>D3BSX9</accession>
<dbReference type="RefSeq" id="XP_020427728.1">
    <property type="nucleotide sequence ID" value="XM_020581858.1"/>
</dbReference>
<comment type="caution">
    <text evidence="3">The sequence shown here is derived from an EMBL/GenBank/DDBJ whole genome shotgun (WGS) entry which is preliminary data.</text>
</comment>
<protein>
    <submittedName>
        <fullName evidence="3">Uncharacterized protein</fullName>
    </submittedName>
</protein>
<dbReference type="AlphaFoldDB" id="D3BSX9"/>
<dbReference type="EMBL" id="ADBJ01000054">
    <property type="protein sequence ID" value="EFA75594.1"/>
    <property type="molecule type" value="Genomic_DNA"/>
</dbReference>
<gene>
    <name evidence="3" type="primary">dia1</name>
    <name evidence="3" type="ORF">PPL_11099</name>
</gene>
<dbReference type="InParanoid" id="D3BSX9"/>
<dbReference type="PANTHER" id="PTHR33459">
    <property type="entry name" value="DD-GDCA PROTEIN"/>
    <property type="match status" value="1"/>
</dbReference>
<evidence type="ECO:0000256" key="2">
    <source>
        <dbReference type="SAM" id="SignalP"/>
    </source>
</evidence>
<organism evidence="3 4">
    <name type="scientific">Heterostelium pallidum (strain ATCC 26659 / Pp 5 / PN500)</name>
    <name type="common">Cellular slime mold</name>
    <name type="synonym">Polysphondylium pallidum</name>
    <dbReference type="NCBI Taxonomy" id="670386"/>
    <lineage>
        <taxon>Eukaryota</taxon>
        <taxon>Amoebozoa</taxon>
        <taxon>Evosea</taxon>
        <taxon>Eumycetozoa</taxon>
        <taxon>Dictyostelia</taxon>
        <taxon>Acytosteliales</taxon>
        <taxon>Acytosteliaceae</taxon>
        <taxon>Heterostelium</taxon>
    </lineage>
</organism>
<dbReference type="OMA" id="THEWDCH"/>
<evidence type="ECO:0000313" key="3">
    <source>
        <dbReference type="EMBL" id="EFA75594.1"/>
    </source>
</evidence>
<evidence type="ECO:0000256" key="1">
    <source>
        <dbReference type="SAM" id="MobiDB-lite"/>
    </source>
</evidence>
<reference evidence="3 4" key="1">
    <citation type="journal article" date="2011" name="Genome Res.">
        <title>Phylogeny-wide analysis of social amoeba genomes highlights ancient origins for complex intercellular communication.</title>
        <authorList>
            <person name="Heidel A.J."/>
            <person name="Lawal H.M."/>
            <person name="Felder M."/>
            <person name="Schilde C."/>
            <person name="Helps N.R."/>
            <person name="Tunggal B."/>
            <person name="Rivero F."/>
            <person name="John U."/>
            <person name="Schleicher M."/>
            <person name="Eichinger L."/>
            <person name="Platzer M."/>
            <person name="Noegel A.A."/>
            <person name="Schaap P."/>
            <person name="Gloeckner G."/>
        </authorList>
    </citation>
    <scope>NUCLEOTIDE SEQUENCE [LARGE SCALE GENOMIC DNA]</scope>
    <source>
        <strain evidence="4">ATCC 26659 / Pp 5 / PN500</strain>
    </source>
</reference>
<keyword evidence="4" id="KW-1185">Reference proteome</keyword>
<proteinExistence type="predicted"/>
<dbReference type="InterPro" id="IPR052326">
    <property type="entry name" value="Diff-Dev_Assoc_Protein"/>
</dbReference>
<name>D3BSX9_HETP5</name>
<feature type="signal peptide" evidence="2">
    <location>
        <begin position="1"/>
        <end position="22"/>
    </location>
</feature>